<dbReference type="GO" id="GO:0003697">
    <property type="term" value="F:single-stranded DNA binding"/>
    <property type="evidence" value="ECO:0007669"/>
    <property type="project" value="InterPro"/>
</dbReference>
<proteinExistence type="predicted"/>
<feature type="region of interest" description="Disordered" evidence="1">
    <location>
        <begin position="340"/>
        <end position="372"/>
    </location>
</feature>
<feature type="domain" description="IrrE N-terminal-like" evidence="2">
    <location>
        <begin position="214"/>
        <end position="281"/>
    </location>
</feature>
<dbReference type="InterPro" id="IPR013610">
    <property type="entry name" value="ArdC_N"/>
</dbReference>
<dbReference type="EMBL" id="KY303941">
    <property type="protein sequence ID" value="ARO46272.1"/>
    <property type="molecule type" value="Genomic_DNA"/>
</dbReference>
<feature type="domain" description="N-terminal" evidence="3">
    <location>
        <begin position="8"/>
        <end position="119"/>
    </location>
</feature>
<dbReference type="Pfam" id="PF06114">
    <property type="entry name" value="Peptidase_M78"/>
    <property type="match status" value="1"/>
</dbReference>
<reference evidence="4" key="1">
    <citation type="submission" date="2016-12" db="EMBL/GenBank/DDBJ databases">
        <title>Characterization of a Plasmid Isolated from Enterococcus faecalis found in the Fecal Material of a Blue Whale.</title>
        <authorList>
            <person name="McLaughlin R."/>
        </authorList>
    </citation>
    <scope>NUCLEOTIDE SEQUENCE</scope>
    <source>
        <strain evidence="4">3</strain>
        <plasmid evidence="4">pGTC3</plasmid>
    </source>
</reference>
<protein>
    <submittedName>
        <fullName evidence="4">Uncharacterized protein</fullName>
    </submittedName>
</protein>
<sequence length="372" mass="42868">MAKWQKRTKEEIEQEVQQMTEKSLIYIQNHTKTIEDQLELLRFMDRFYEYSFRNQALIQAQFEGAQAVGSFAFFKKMGFSVQRGEKGIRILKPNIFEYIKGENGQCIPLSKANKEQKEKIQTGELTKHSIYSFSPTTVFDITQTNAKPEDYPKLFPNKRFAFSTEKTTDLAALKQSLHHVSEKMQVPIRTPQTSRLGFRELGLAKGVFATSIDGKQKEIVLNPRNTPTEEVATLIHELAHAQLHDRTRQNEPNSYWSTKQVTAQTTNIKELQAEMVSYVVSSHYGIDTKEHAIPYIANWTKNGQMFYEENAEEQLAILGDIQKTCKQFIQEIDQQYEKSLAKTNEQEKTQTPSSTRKEPAPTVKKRTQGLGR</sequence>
<keyword evidence="4" id="KW-0614">Plasmid</keyword>
<dbReference type="RefSeq" id="WP_172689748.1">
    <property type="nucleotide sequence ID" value="NZ_KY303941.1"/>
</dbReference>
<feature type="compositionally biased region" description="Basic residues" evidence="1">
    <location>
        <begin position="363"/>
        <end position="372"/>
    </location>
</feature>
<dbReference type="InterPro" id="IPR010359">
    <property type="entry name" value="IrrE_HExxH"/>
</dbReference>
<evidence type="ECO:0000256" key="1">
    <source>
        <dbReference type="SAM" id="MobiDB-lite"/>
    </source>
</evidence>
<accession>A0A1W6QYK7</accession>
<dbReference type="Pfam" id="PF08401">
    <property type="entry name" value="ArdcN"/>
    <property type="match status" value="1"/>
</dbReference>
<evidence type="ECO:0000313" key="4">
    <source>
        <dbReference type="EMBL" id="ARO46272.1"/>
    </source>
</evidence>
<organism evidence="4">
    <name type="scientific">Enterococcus faecalis</name>
    <name type="common">Streptococcus faecalis</name>
    <dbReference type="NCBI Taxonomy" id="1351"/>
    <lineage>
        <taxon>Bacteria</taxon>
        <taxon>Bacillati</taxon>
        <taxon>Bacillota</taxon>
        <taxon>Bacilli</taxon>
        <taxon>Lactobacillales</taxon>
        <taxon>Enterococcaceae</taxon>
        <taxon>Enterococcus</taxon>
    </lineage>
</organism>
<evidence type="ECO:0000259" key="3">
    <source>
        <dbReference type="Pfam" id="PF08401"/>
    </source>
</evidence>
<evidence type="ECO:0000259" key="2">
    <source>
        <dbReference type="Pfam" id="PF06114"/>
    </source>
</evidence>
<dbReference type="Gene3D" id="1.10.10.2910">
    <property type="match status" value="1"/>
</dbReference>
<geneLocation type="plasmid" evidence="4">
    <name>pGTC3</name>
</geneLocation>
<dbReference type="AlphaFoldDB" id="A0A1W6QYK7"/>
<name>A0A1W6QYK7_ENTFL</name>